<protein>
    <submittedName>
        <fullName evidence="1">Uncharacterized protein</fullName>
    </submittedName>
</protein>
<evidence type="ECO:0000313" key="2">
    <source>
        <dbReference type="Proteomes" id="UP001642720"/>
    </source>
</evidence>
<gene>
    <name evidence="1" type="ORF">CCMA1212_009482</name>
</gene>
<proteinExistence type="predicted"/>
<evidence type="ECO:0000313" key="1">
    <source>
        <dbReference type="EMBL" id="TFA98612.1"/>
    </source>
</evidence>
<dbReference type="GeneID" id="300581015"/>
<dbReference type="EMBL" id="PPTA01000018">
    <property type="protein sequence ID" value="TFA98612.1"/>
    <property type="molecule type" value="Genomic_DNA"/>
</dbReference>
<keyword evidence="2" id="KW-1185">Reference proteome</keyword>
<sequence length="110" mass="12691">MNRRWGPCTGVLLLLEPEETFSVEYEQTDEDGFYDDVAATMCIDKDWIAWGDRGKDYDCAAEAEDMPRRPYGNGVIPVCRRIYRRRIHVPIKASDDDIVVAYPKEMIDNA</sequence>
<dbReference type="Proteomes" id="UP001642720">
    <property type="component" value="Unassembled WGS sequence"/>
</dbReference>
<organism evidence="1 2">
    <name type="scientific">Trichoderma ghanense</name>
    <dbReference type="NCBI Taxonomy" id="65468"/>
    <lineage>
        <taxon>Eukaryota</taxon>
        <taxon>Fungi</taxon>
        <taxon>Dikarya</taxon>
        <taxon>Ascomycota</taxon>
        <taxon>Pezizomycotina</taxon>
        <taxon>Sordariomycetes</taxon>
        <taxon>Hypocreomycetidae</taxon>
        <taxon>Hypocreales</taxon>
        <taxon>Hypocreaceae</taxon>
        <taxon>Trichoderma</taxon>
    </lineage>
</organism>
<accession>A0ABY2GRQ4</accession>
<name>A0ABY2GRQ4_9HYPO</name>
<comment type="caution">
    <text evidence="1">The sequence shown here is derived from an EMBL/GenBank/DDBJ whole genome shotgun (WGS) entry which is preliminary data.</text>
</comment>
<reference evidence="1 2" key="1">
    <citation type="submission" date="2018-01" db="EMBL/GenBank/DDBJ databases">
        <title>Genome characterization of the sugarcane-associated fungus Trichoderma ghanense CCMA-1212 and their application in lignocelulose bioconversion.</title>
        <authorList>
            <person name="Steindorff A.S."/>
            <person name="Mendes T.D."/>
            <person name="Vilela E.S.D."/>
            <person name="Rodrigues D.S."/>
            <person name="Formighieri E.F."/>
            <person name="Melo I.S."/>
            <person name="Favaro L.C.L."/>
        </authorList>
    </citation>
    <scope>NUCLEOTIDE SEQUENCE [LARGE SCALE GENOMIC DNA]</scope>
    <source>
        <strain evidence="1 2">CCMA-1212</strain>
    </source>
</reference>
<dbReference type="RefSeq" id="XP_073554814.1">
    <property type="nucleotide sequence ID" value="XM_073706565.1"/>
</dbReference>